<reference evidence="1" key="1">
    <citation type="submission" date="2021-01" db="EMBL/GenBank/DDBJ databases">
        <authorList>
            <consortium name="Genoscope - CEA"/>
            <person name="William W."/>
        </authorList>
    </citation>
    <scope>NUCLEOTIDE SEQUENCE</scope>
</reference>
<sequence>MDDDIFLGLETVQQFDEKMKQFSQQHQFRRQLQRYPVQKILKRSNSFAQSQISTAINSSAHASRKQTISQLEINAPKRRHCEFYNDEFCMNLFAEKIEYLCSQCFDKNEIVIKELNRVAQELGYQYNNQEYHQIEFNNLKQYKKENTIYQISYKIKYLIHLGNGSKGLIKETYKGERVIIQQLLLIVKIKCWIYLIGLRQIRNLDN</sequence>
<dbReference type="Proteomes" id="UP000692954">
    <property type="component" value="Unassembled WGS sequence"/>
</dbReference>
<dbReference type="AlphaFoldDB" id="A0A8S1RHX6"/>
<protein>
    <submittedName>
        <fullName evidence="1">Uncharacterized protein</fullName>
    </submittedName>
</protein>
<evidence type="ECO:0000313" key="1">
    <source>
        <dbReference type="EMBL" id="CAD8126862.1"/>
    </source>
</evidence>
<keyword evidence="2" id="KW-1185">Reference proteome</keyword>
<gene>
    <name evidence="1" type="ORF">PSON_ATCC_30995.1.T1710041</name>
</gene>
<proteinExistence type="predicted"/>
<accession>A0A8S1RHX6</accession>
<comment type="caution">
    <text evidence="1">The sequence shown here is derived from an EMBL/GenBank/DDBJ whole genome shotgun (WGS) entry which is preliminary data.</text>
</comment>
<evidence type="ECO:0000313" key="2">
    <source>
        <dbReference type="Proteomes" id="UP000692954"/>
    </source>
</evidence>
<dbReference type="EMBL" id="CAJJDN010000171">
    <property type="protein sequence ID" value="CAD8126862.1"/>
    <property type="molecule type" value="Genomic_DNA"/>
</dbReference>
<name>A0A8S1RHX6_9CILI</name>
<organism evidence="1 2">
    <name type="scientific">Paramecium sonneborni</name>
    <dbReference type="NCBI Taxonomy" id="65129"/>
    <lineage>
        <taxon>Eukaryota</taxon>
        <taxon>Sar</taxon>
        <taxon>Alveolata</taxon>
        <taxon>Ciliophora</taxon>
        <taxon>Intramacronucleata</taxon>
        <taxon>Oligohymenophorea</taxon>
        <taxon>Peniculida</taxon>
        <taxon>Parameciidae</taxon>
        <taxon>Paramecium</taxon>
    </lineage>
</organism>